<evidence type="ECO:0000256" key="1">
    <source>
        <dbReference type="SAM" id="Phobius"/>
    </source>
</evidence>
<feature type="transmembrane region" description="Helical" evidence="1">
    <location>
        <begin position="80"/>
        <end position="101"/>
    </location>
</feature>
<dbReference type="HOGENOM" id="CLU_028735_0_0_0"/>
<reference evidence="3" key="1">
    <citation type="submission" date="2011-01" db="EMBL/GenBank/DDBJ databases">
        <title>Complete sequence of chromosome of Acidobacterium sp. MP5ACTX9.</title>
        <authorList>
            <consortium name="US DOE Joint Genome Institute"/>
            <person name="Lucas S."/>
            <person name="Copeland A."/>
            <person name="Lapidus A."/>
            <person name="Cheng J.-F."/>
            <person name="Goodwin L."/>
            <person name="Pitluck S."/>
            <person name="Teshima H."/>
            <person name="Detter J.C."/>
            <person name="Han C."/>
            <person name="Tapia R."/>
            <person name="Land M."/>
            <person name="Hauser L."/>
            <person name="Kyrpides N."/>
            <person name="Ivanova N."/>
            <person name="Ovchinnikova G."/>
            <person name="Pagani I."/>
            <person name="Rawat S.R."/>
            <person name="Mannisto M."/>
            <person name="Haggblom M.M."/>
            <person name="Woyke T."/>
        </authorList>
    </citation>
    <scope>NUCLEOTIDE SEQUENCE [LARGE SCALE GENOMIC DNA]</scope>
    <source>
        <strain evidence="3">MP5ACTX9</strain>
    </source>
</reference>
<feature type="transmembrane region" description="Helical" evidence="1">
    <location>
        <begin position="294"/>
        <end position="314"/>
    </location>
</feature>
<keyword evidence="1" id="KW-0812">Transmembrane</keyword>
<dbReference type="RefSeq" id="WP_013579687.1">
    <property type="nucleotide sequence ID" value="NC_015064.1"/>
</dbReference>
<feature type="transmembrane region" description="Helical" evidence="1">
    <location>
        <begin position="326"/>
        <end position="345"/>
    </location>
</feature>
<dbReference type="AlphaFoldDB" id="E8X5A0"/>
<name>E8X5A0_GRATM</name>
<dbReference type="PaxDb" id="1198114-AciX9_1302"/>
<keyword evidence="3" id="KW-1185">Reference proteome</keyword>
<accession>E8X5A0</accession>
<feature type="transmembrane region" description="Helical" evidence="1">
    <location>
        <begin position="268"/>
        <end position="288"/>
    </location>
</feature>
<keyword evidence="1" id="KW-0472">Membrane</keyword>
<gene>
    <name evidence="2" type="ordered locus">AciX9_1302</name>
</gene>
<evidence type="ECO:0000313" key="3">
    <source>
        <dbReference type="Proteomes" id="UP000000343"/>
    </source>
</evidence>
<dbReference type="STRING" id="1198114.AciX9_1302"/>
<feature type="transmembrane region" description="Helical" evidence="1">
    <location>
        <begin position="194"/>
        <end position="215"/>
    </location>
</feature>
<organism evidence="3">
    <name type="scientific">Granulicella tundricola (strain ATCC BAA-1859 / DSM 23138 / MP5ACTX9)</name>
    <dbReference type="NCBI Taxonomy" id="1198114"/>
    <lineage>
        <taxon>Bacteria</taxon>
        <taxon>Pseudomonadati</taxon>
        <taxon>Acidobacteriota</taxon>
        <taxon>Terriglobia</taxon>
        <taxon>Terriglobales</taxon>
        <taxon>Acidobacteriaceae</taxon>
        <taxon>Granulicella</taxon>
    </lineage>
</organism>
<evidence type="ECO:0008006" key="4">
    <source>
        <dbReference type="Google" id="ProtNLM"/>
    </source>
</evidence>
<dbReference type="KEGG" id="acm:AciX9_1302"/>
<evidence type="ECO:0000313" key="2">
    <source>
        <dbReference type="EMBL" id="ADW68364.1"/>
    </source>
</evidence>
<dbReference type="OrthoDB" id="107350at2"/>
<keyword evidence="1" id="KW-1133">Transmembrane helix</keyword>
<dbReference type="Proteomes" id="UP000000343">
    <property type="component" value="Chromosome"/>
</dbReference>
<dbReference type="EMBL" id="CP002480">
    <property type="protein sequence ID" value="ADW68364.1"/>
    <property type="molecule type" value="Genomic_DNA"/>
</dbReference>
<feature type="transmembrane region" description="Helical" evidence="1">
    <location>
        <begin position="235"/>
        <end position="256"/>
    </location>
</feature>
<dbReference type="eggNOG" id="COG2246">
    <property type="taxonomic scope" value="Bacteria"/>
</dbReference>
<proteinExistence type="predicted"/>
<sequence length="503" mass="55685">MKSLRTLQILTVTALGMAALLALIPAAGHDQLWFLLMAQRWLHGATLYGPEIFDSNTPAVVWLSAIPVAMAERLHLGIPFAAKLLAVLLEAGIATLSWRILSLRVTLSPSQKAFLAFAFVTLFAIVPARDLGQRDQLAVLLCLPYVLAAASESSPPLALLAAIGACLKPQQALVLVAVEITVLIRRRRPRVDSAVILLAGAAFLLAVHHLTPLFFTLTLPTLLSTYWAIAHLTLFQLFLESLQLHVLALIALALFFRPRLQSAPATTLRPTITLFLVAGTAATLAYYLQATGWYYQQLPGIAFFGCALALELVVLTDAHPIPTPAWFPYATAALGVLALTLTIHFSGYPFSLRPFTEDRTYAIDTPDPTFFASLPPGTPIATLTTSVDDAIMPVYRYRLMWSQRTNNLWTLPAILRGTKLTPLRRAELIAQQHRWMVEDLTHWQPKLVLVARCQDPAVRCQELEDRHDNLLAFFQQDPAFNAIWSHYRFLRSSGPYDAYALLP</sequence>
<protein>
    <recommendedName>
        <fullName evidence="4">Glycosyltransferase RgtA/B/C/D-like domain-containing protein</fullName>
    </recommendedName>
</protein>